<evidence type="ECO:0000256" key="1">
    <source>
        <dbReference type="ARBA" id="ARBA00023125"/>
    </source>
</evidence>
<proteinExistence type="predicted"/>
<evidence type="ECO:0000256" key="3">
    <source>
        <dbReference type="PROSITE-ProRule" id="PRU00267"/>
    </source>
</evidence>
<accession>A0A914B583</accession>
<dbReference type="PROSITE" id="PS50118">
    <property type="entry name" value="HMG_BOX_2"/>
    <property type="match status" value="1"/>
</dbReference>
<dbReference type="RefSeq" id="XP_038070970.1">
    <property type="nucleotide sequence ID" value="XM_038215042.1"/>
</dbReference>
<dbReference type="PANTHER" id="PTHR46040">
    <property type="entry name" value="HIGH MOBILITY GROUP PROTEIN 2"/>
    <property type="match status" value="1"/>
</dbReference>
<dbReference type="SUPFAM" id="SSF57667">
    <property type="entry name" value="beta-beta-alpha zinc fingers"/>
    <property type="match status" value="1"/>
</dbReference>
<dbReference type="Gene3D" id="1.10.30.10">
    <property type="entry name" value="High mobility group box domain"/>
    <property type="match status" value="1"/>
</dbReference>
<evidence type="ECO:0000256" key="2">
    <source>
        <dbReference type="ARBA" id="ARBA00023242"/>
    </source>
</evidence>
<sequence length="674" mass="73997">MQNVNMDKDAVEEATENPTILDCVPTDQFGLRTFTNEQGKQEYQVVKFDATGDSGLVVTNVPVTLPENVSVHVDHAGRLTLQISGSIDGLTGDLGGSGDAVPITTGQVAETPASFGKKLPPMLLQSPEALPSVRTVDGVLQMGRVSSIMGNVTDCLRMMPEADPLDCMDTVVQTTATLTSTPTSSSFTDVIATMQDSIPNPNGACAMPVNVQDTGDVDTTSEATGRVEDSIVTSNSLIDSSETMRPVSITEVMGSITRTSESQVTGTLTGSVPVDNLSSCSLPSLVSIGVPNVELTTTGQLVISPGPMVYADQSNSLLTMPASVPEMTSPLKENTITPNVLVENPPVVKPKVKRKGGWPKGKKRKKQLVPNVPKAPTTAYSVFLNEQLKLMKEKHSKKQFPEIIKILGHTWTKLPEEKKKKYMNAAALDKKRYIDELRDFQHSETYQMLLRRQVAKKIKDLTGVEGATIDPDVSASVLNELQLEEDDPNDLLCKICDQCFSSVHNKREHMYGKQHLLTLTGKLCEIEKEVLEMQDSNQSILDPPPQPMVTEQSLQQHTEESQHTDQAGGTSSMPDTSHQQQQPPTVPVRIDIEQFKEGFMELNLDREIELRELRCRDQELFELNMQLSGQCQQLQDAVTKATLELNELKRVDTTLRAKLESLRMVPTLFGVINF</sequence>
<feature type="domain" description="HMG box" evidence="5">
    <location>
        <begin position="373"/>
        <end position="441"/>
    </location>
</feature>
<dbReference type="GO" id="GO:0003677">
    <property type="term" value="F:DNA binding"/>
    <property type="evidence" value="ECO:0007669"/>
    <property type="project" value="UniProtKB-UniRule"/>
</dbReference>
<evidence type="ECO:0000313" key="6">
    <source>
        <dbReference type="EnsemblMetazoa" id="XP_038070970.1"/>
    </source>
</evidence>
<feature type="DNA-binding region" description="HMG box" evidence="3">
    <location>
        <begin position="373"/>
        <end position="441"/>
    </location>
</feature>
<name>A0A914B583_PATMI</name>
<dbReference type="PROSITE" id="PS00028">
    <property type="entry name" value="ZINC_FINGER_C2H2_1"/>
    <property type="match status" value="1"/>
</dbReference>
<dbReference type="InterPro" id="IPR036910">
    <property type="entry name" value="HMG_box_dom_sf"/>
</dbReference>
<keyword evidence="1 3" id="KW-0238">DNA-binding</keyword>
<evidence type="ECO:0000313" key="7">
    <source>
        <dbReference type="Proteomes" id="UP000887568"/>
    </source>
</evidence>
<evidence type="ECO:0000256" key="4">
    <source>
        <dbReference type="SAM" id="MobiDB-lite"/>
    </source>
</evidence>
<dbReference type="InterPro" id="IPR051965">
    <property type="entry name" value="ChromReg_NeuronalGeneExpr"/>
</dbReference>
<dbReference type="CDD" id="cd21980">
    <property type="entry name" value="HMG-box_HMG20"/>
    <property type="match status" value="1"/>
</dbReference>
<dbReference type="OrthoDB" id="3213154at2759"/>
<dbReference type="PANTHER" id="PTHR46040:SF3">
    <property type="entry name" value="HIGH MOBILITY GROUP PROTEIN 2"/>
    <property type="match status" value="1"/>
</dbReference>
<evidence type="ECO:0000259" key="5">
    <source>
        <dbReference type="PROSITE" id="PS50118"/>
    </source>
</evidence>
<dbReference type="InterPro" id="IPR036236">
    <property type="entry name" value="Znf_C2H2_sf"/>
</dbReference>
<keyword evidence="7" id="KW-1185">Reference proteome</keyword>
<dbReference type="SUPFAM" id="SSF47095">
    <property type="entry name" value="HMG-box"/>
    <property type="match status" value="1"/>
</dbReference>
<dbReference type="OMA" id="ELFELNM"/>
<dbReference type="GO" id="GO:0010468">
    <property type="term" value="P:regulation of gene expression"/>
    <property type="evidence" value="ECO:0007669"/>
    <property type="project" value="TreeGrafter"/>
</dbReference>
<dbReference type="Pfam" id="PF00505">
    <property type="entry name" value="HMG_box"/>
    <property type="match status" value="1"/>
</dbReference>
<organism evidence="6 7">
    <name type="scientific">Patiria miniata</name>
    <name type="common">Bat star</name>
    <name type="synonym">Asterina miniata</name>
    <dbReference type="NCBI Taxonomy" id="46514"/>
    <lineage>
        <taxon>Eukaryota</taxon>
        <taxon>Metazoa</taxon>
        <taxon>Echinodermata</taxon>
        <taxon>Eleutherozoa</taxon>
        <taxon>Asterozoa</taxon>
        <taxon>Asteroidea</taxon>
        <taxon>Valvatacea</taxon>
        <taxon>Valvatida</taxon>
        <taxon>Asterinidae</taxon>
        <taxon>Patiria</taxon>
    </lineage>
</organism>
<feature type="region of interest" description="Disordered" evidence="4">
    <location>
        <begin position="537"/>
        <end position="585"/>
    </location>
</feature>
<dbReference type="InterPro" id="IPR009071">
    <property type="entry name" value="HMG_box_dom"/>
</dbReference>
<dbReference type="Proteomes" id="UP000887568">
    <property type="component" value="Unplaced"/>
</dbReference>
<dbReference type="InterPro" id="IPR013087">
    <property type="entry name" value="Znf_C2H2_type"/>
</dbReference>
<reference evidence="6" key="1">
    <citation type="submission" date="2022-11" db="UniProtKB">
        <authorList>
            <consortium name="EnsemblMetazoa"/>
        </authorList>
    </citation>
    <scope>IDENTIFICATION</scope>
</reference>
<feature type="compositionally biased region" description="Polar residues" evidence="4">
    <location>
        <begin position="564"/>
        <end position="583"/>
    </location>
</feature>
<protein>
    <recommendedName>
        <fullName evidence="5">HMG box domain-containing protein</fullName>
    </recommendedName>
</protein>
<dbReference type="AlphaFoldDB" id="A0A914B583"/>
<dbReference type="GO" id="GO:0005634">
    <property type="term" value="C:nucleus"/>
    <property type="evidence" value="ECO:0007669"/>
    <property type="project" value="UniProtKB-UniRule"/>
</dbReference>
<dbReference type="EnsemblMetazoa" id="XM_038215042.1">
    <property type="protein sequence ID" value="XP_038070970.1"/>
    <property type="gene ID" value="LOC119739910"/>
</dbReference>
<dbReference type="SMART" id="SM00398">
    <property type="entry name" value="HMG"/>
    <property type="match status" value="1"/>
</dbReference>
<dbReference type="GeneID" id="119739910"/>
<keyword evidence="2 3" id="KW-0539">Nucleus</keyword>